<keyword evidence="3" id="KW-1185">Reference proteome</keyword>
<evidence type="ECO:0000256" key="1">
    <source>
        <dbReference type="SAM" id="SignalP"/>
    </source>
</evidence>
<gene>
    <name evidence="2" type="ORF">HNY73_010820</name>
</gene>
<evidence type="ECO:0000313" key="3">
    <source>
        <dbReference type="Proteomes" id="UP000807504"/>
    </source>
</evidence>
<keyword evidence="1" id="KW-0732">Signal</keyword>
<reference evidence="2" key="2">
    <citation type="submission" date="2020-06" db="EMBL/GenBank/DDBJ databases">
        <authorList>
            <person name="Sheffer M."/>
        </authorList>
    </citation>
    <scope>NUCLEOTIDE SEQUENCE</scope>
</reference>
<evidence type="ECO:0000313" key="2">
    <source>
        <dbReference type="EMBL" id="KAF8785248.1"/>
    </source>
</evidence>
<proteinExistence type="predicted"/>
<feature type="chain" id="PRO_5035870355" evidence="1">
    <location>
        <begin position="19"/>
        <end position="88"/>
    </location>
</feature>
<accession>A0A8T0F4N3</accession>
<dbReference type="AlphaFoldDB" id="A0A8T0F4N3"/>
<reference evidence="2" key="1">
    <citation type="journal article" date="2020" name="bioRxiv">
        <title>Chromosome-level reference genome of the European wasp spider Argiope bruennichi: a resource for studies on range expansion and evolutionary adaptation.</title>
        <authorList>
            <person name="Sheffer M.M."/>
            <person name="Hoppe A."/>
            <person name="Krehenwinkel H."/>
            <person name="Uhl G."/>
            <person name="Kuss A.W."/>
            <person name="Jensen L."/>
            <person name="Jensen C."/>
            <person name="Gillespie R.G."/>
            <person name="Hoff K.J."/>
            <person name="Prost S."/>
        </authorList>
    </citation>
    <scope>NUCLEOTIDE SEQUENCE</scope>
</reference>
<feature type="signal peptide" evidence="1">
    <location>
        <begin position="1"/>
        <end position="18"/>
    </location>
</feature>
<dbReference type="Proteomes" id="UP000807504">
    <property type="component" value="Unassembled WGS sequence"/>
</dbReference>
<comment type="caution">
    <text evidence="2">The sequence shown here is derived from an EMBL/GenBank/DDBJ whole genome shotgun (WGS) entry which is preliminary data.</text>
</comment>
<name>A0A8T0F4N3_ARGBR</name>
<protein>
    <submittedName>
        <fullName evidence="2">Uncharacterized protein</fullName>
    </submittedName>
</protein>
<dbReference type="Gene3D" id="1.20.120.520">
    <property type="entry name" value="nmb1532 protein domain like"/>
    <property type="match status" value="1"/>
</dbReference>
<organism evidence="2 3">
    <name type="scientific">Argiope bruennichi</name>
    <name type="common">Wasp spider</name>
    <name type="synonym">Aranea bruennichi</name>
    <dbReference type="NCBI Taxonomy" id="94029"/>
    <lineage>
        <taxon>Eukaryota</taxon>
        <taxon>Metazoa</taxon>
        <taxon>Ecdysozoa</taxon>
        <taxon>Arthropoda</taxon>
        <taxon>Chelicerata</taxon>
        <taxon>Arachnida</taxon>
        <taxon>Araneae</taxon>
        <taxon>Araneomorphae</taxon>
        <taxon>Entelegynae</taxon>
        <taxon>Araneoidea</taxon>
        <taxon>Araneidae</taxon>
        <taxon>Argiope</taxon>
    </lineage>
</organism>
<dbReference type="EMBL" id="JABXBU010000030">
    <property type="protein sequence ID" value="KAF8785248.1"/>
    <property type="molecule type" value="Genomic_DNA"/>
</dbReference>
<sequence length="88" mass="10111">MLLLLIIAILNTFALVEYGYSCSSKTEAERINFGMKLQHALLEFTDSFLPHMKEEEEKTGDASRIGANTFRHHFPVINQKLHEFDLAK</sequence>